<evidence type="ECO:0000313" key="2">
    <source>
        <dbReference type="Proteomes" id="UP000190064"/>
    </source>
</evidence>
<organism evidence="1 2">
    <name type="scientific">Oceanospirillum linum</name>
    <dbReference type="NCBI Taxonomy" id="966"/>
    <lineage>
        <taxon>Bacteria</taxon>
        <taxon>Pseudomonadati</taxon>
        <taxon>Pseudomonadota</taxon>
        <taxon>Gammaproteobacteria</taxon>
        <taxon>Oceanospirillales</taxon>
        <taxon>Oceanospirillaceae</taxon>
        <taxon>Oceanospirillum</taxon>
    </lineage>
</organism>
<sequence length="136" mass="12975">GIAGQGTGIFDLGGAAVALSAPVFLADTSSASTIKTSGTLTLNQGAGTALSRQAVGGALNFIGGTVADNGVHISAPAGNVSLESTSGDLTIGSGSTISSAGVAKQFFDMTAYAPAGSITLTADKGTVDVQPGATLD</sequence>
<dbReference type="AlphaFoldDB" id="A0A1T1GNX8"/>
<proteinExistence type="predicted"/>
<reference evidence="1" key="1">
    <citation type="submission" date="2017-02" db="EMBL/GenBank/DDBJ databases">
        <title>Draft Genome Sequence of the Salt Water Bacterium Oceanospirillum linum ATCC 11336.</title>
        <authorList>
            <person name="Trachtenberg A.M."/>
            <person name="Carney J.G."/>
            <person name="Linnane J.D."/>
            <person name="Rheaume B.A."/>
            <person name="Pitts N.L."/>
            <person name="Mykles D.L."/>
            <person name="Maclea K.S."/>
        </authorList>
    </citation>
    <scope>NUCLEOTIDE SEQUENCE [LARGE SCALE GENOMIC DNA]</scope>
    <source>
        <strain evidence="1">ATCC 11336</strain>
    </source>
</reference>
<dbReference type="STRING" id="966.BTA35_0217225"/>
<accession>A0A1T1GNX8</accession>
<dbReference type="EMBL" id="MTSD02000174">
    <property type="protein sequence ID" value="OOV79291.1"/>
    <property type="molecule type" value="Genomic_DNA"/>
</dbReference>
<feature type="non-terminal residue" evidence="1">
    <location>
        <position position="1"/>
    </location>
</feature>
<gene>
    <name evidence="1" type="ORF">BTA35_0217225</name>
</gene>
<dbReference type="RefSeq" id="WP_139363745.1">
    <property type="nucleotide sequence ID" value="NZ_MTSD02000174.1"/>
</dbReference>
<protein>
    <submittedName>
        <fullName evidence="1">Uncharacterized protein</fullName>
    </submittedName>
</protein>
<name>A0A1T1GNX8_OCELI</name>
<keyword evidence="2" id="KW-1185">Reference proteome</keyword>
<evidence type="ECO:0000313" key="1">
    <source>
        <dbReference type="EMBL" id="OOV79291.1"/>
    </source>
</evidence>
<comment type="caution">
    <text evidence="1">The sequence shown here is derived from an EMBL/GenBank/DDBJ whole genome shotgun (WGS) entry which is preliminary data.</text>
</comment>
<feature type="non-terminal residue" evidence="1">
    <location>
        <position position="136"/>
    </location>
</feature>
<dbReference type="Proteomes" id="UP000190064">
    <property type="component" value="Unassembled WGS sequence"/>
</dbReference>